<evidence type="ECO:0000256" key="6">
    <source>
        <dbReference type="ARBA" id="ARBA00022618"/>
    </source>
</evidence>
<dbReference type="Proteomes" id="UP000177659">
    <property type="component" value="Unassembled WGS sequence"/>
</dbReference>
<dbReference type="InterPro" id="IPR006094">
    <property type="entry name" value="Oxid_FAD_bind_N"/>
</dbReference>
<evidence type="ECO:0000256" key="1">
    <source>
        <dbReference type="ARBA" id="ARBA00001974"/>
    </source>
</evidence>
<evidence type="ECO:0000256" key="5">
    <source>
        <dbReference type="ARBA" id="ARBA00022490"/>
    </source>
</evidence>
<accession>A0A1F6D1I8</accession>
<evidence type="ECO:0000313" key="19">
    <source>
        <dbReference type="Proteomes" id="UP000177659"/>
    </source>
</evidence>
<dbReference type="Gene3D" id="3.30.465.10">
    <property type="match status" value="1"/>
</dbReference>
<evidence type="ECO:0000256" key="7">
    <source>
        <dbReference type="ARBA" id="ARBA00022630"/>
    </source>
</evidence>
<comment type="function">
    <text evidence="2 16">Cell wall formation.</text>
</comment>
<dbReference type="InterPro" id="IPR016167">
    <property type="entry name" value="FAD-bd_PCMH_sub1"/>
</dbReference>
<dbReference type="HAMAP" id="MF_00037">
    <property type="entry name" value="MurB"/>
    <property type="match status" value="1"/>
</dbReference>
<evidence type="ECO:0000256" key="14">
    <source>
        <dbReference type="ARBA" id="ARBA00023316"/>
    </source>
</evidence>
<organism evidence="18 19">
    <name type="scientific">Candidatus Kaiserbacteria bacterium RIFCSPHIGHO2_02_FULL_49_11</name>
    <dbReference type="NCBI Taxonomy" id="1798489"/>
    <lineage>
        <taxon>Bacteria</taxon>
        <taxon>Candidatus Kaiseribacteriota</taxon>
    </lineage>
</organism>
<keyword evidence="14 16" id="KW-0961">Cell wall biogenesis/degradation</keyword>
<feature type="domain" description="FAD-binding PCMH-type" evidence="17">
    <location>
        <begin position="16"/>
        <end position="188"/>
    </location>
</feature>
<dbReference type="InterPro" id="IPR011601">
    <property type="entry name" value="MurB_C"/>
</dbReference>
<protein>
    <recommendedName>
        <fullName evidence="16">UDP-N-acetylenolpyruvoylglucosamine reductase</fullName>
        <ecNumber evidence="16">1.3.1.98</ecNumber>
    </recommendedName>
    <alternativeName>
        <fullName evidence="16">UDP-N-acetylmuramate dehydrogenase</fullName>
    </alternativeName>
</protein>
<dbReference type="InterPro" id="IPR016166">
    <property type="entry name" value="FAD-bd_PCMH"/>
</dbReference>
<dbReference type="PROSITE" id="PS51387">
    <property type="entry name" value="FAD_PCMH"/>
    <property type="match status" value="1"/>
</dbReference>
<dbReference type="GO" id="GO:0071555">
    <property type="term" value="P:cell wall organization"/>
    <property type="evidence" value="ECO:0007669"/>
    <property type="project" value="UniProtKB-KW"/>
</dbReference>
<feature type="active site" description="Proton donor" evidence="16">
    <location>
        <position position="235"/>
    </location>
</feature>
<keyword evidence="8 16" id="KW-0274">FAD</keyword>
<evidence type="ECO:0000256" key="8">
    <source>
        <dbReference type="ARBA" id="ARBA00022827"/>
    </source>
</evidence>
<dbReference type="EC" id="1.3.1.98" evidence="16"/>
<dbReference type="AlphaFoldDB" id="A0A1F6D1I8"/>
<keyword evidence="11 16" id="KW-0573">Peptidoglycan synthesis</keyword>
<keyword evidence="10 16" id="KW-0133">Cell shape</keyword>
<evidence type="ECO:0000256" key="12">
    <source>
        <dbReference type="ARBA" id="ARBA00023002"/>
    </source>
</evidence>
<dbReference type="InterPro" id="IPR036318">
    <property type="entry name" value="FAD-bd_PCMH-like_sf"/>
</dbReference>
<dbReference type="NCBIfam" id="NF000755">
    <property type="entry name" value="PRK00046.1"/>
    <property type="match status" value="1"/>
</dbReference>
<evidence type="ECO:0000256" key="4">
    <source>
        <dbReference type="ARBA" id="ARBA00004752"/>
    </source>
</evidence>
<dbReference type="UniPathway" id="UPA00219"/>
<dbReference type="Gene3D" id="3.30.43.10">
    <property type="entry name" value="Uridine Diphospho-n-acetylenolpyruvylglucosamine Reductase, domain 2"/>
    <property type="match status" value="1"/>
</dbReference>
<comment type="cofactor">
    <cofactor evidence="1 16">
        <name>FAD</name>
        <dbReference type="ChEBI" id="CHEBI:57692"/>
    </cofactor>
</comment>
<comment type="subcellular location">
    <subcellularLocation>
        <location evidence="3 16">Cytoplasm</location>
    </subcellularLocation>
</comment>
<name>A0A1F6D1I8_9BACT</name>
<comment type="similarity">
    <text evidence="16">Belongs to the MurB family.</text>
</comment>
<dbReference type="PANTHER" id="PTHR21071:SF4">
    <property type="entry name" value="UDP-N-ACETYLENOLPYRUVOYLGLUCOSAMINE REDUCTASE"/>
    <property type="match status" value="1"/>
</dbReference>
<dbReference type="GO" id="GO:0005829">
    <property type="term" value="C:cytosol"/>
    <property type="evidence" value="ECO:0007669"/>
    <property type="project" value="TreeGrafter"/>
</dbReference>
<comment type="catalytic activity">
    <reaction evidence="15 16">
        <text>UDP-N-acetyl-alpha-D-muramate + NADP(+) = UDP-N-acetyl-3-O-(1-carboxyvinyl)-alpha-D-glucosamine + NADPH + H(+)</text>
        <dbReference type="Rhea" id="RHEA:12248"/>
        <dbReference type="ChEBI" id="CHEBI:15378"/>
        <dbReference type="ChEBI" id="CHEBI:57783"/>
        <dbReference type="ChEBI" id="CHEBI:58349"/>
        <dbReference type="ChEBI" id="CHEBI:68483"/>
        <dbReference type="ChEBI" id="CHEBI:70757"/>
        <dbReference type="EC" id="1.3.1.98"/>
    </reaction>
</comment>
<evidence type="ECO:0000256" key="10">
    <source>
        <dbReference type="ARBA" id="ARBA00022960"/>
    </source>
</evidence>
<comment type="caution">
    <text evidence="18">The sequence shown here is derived from an EMBL/GenBank/DDBJ whole genome shotgun (WGS) entry which is preliminary data.</text>
</comment>
<dbReference type="NCBIfam" id="NF010478">
    <property type="entry name" value="PRK13903.1"/>
    <property type="match status" value="1"/>
</dbReference>
<dbReference type="GO" id="GO:0071949">
    <property type="term" value="F:FAD binding"/>
    <property type="evidence" value="ECO:0007669"/>
    <property type="project" value="InterPro"/>
</dbReference>
<keyword evidence="6 16" id="KW-0132">Cell division</keyword>
<dbReference type="GO" id="GO:0051301">
    <property type="term" value="P:cell division"/>
    <property type="evidence" value="ECO:0007669"/>
    <property type="project" value="UniProtKB-KW"/>
</dbReference>
<dbReference type="InterPro" id="IPR003170">
    <property type="entry name" value="MurB"/>
</dbReference>
<dbReference type="GO" id="GO:0009252">
    <property type="term" value="P:peptidoglycan biosynthetic process"/>
    <property type="evidence" value="ECO:0007669"/>
    <property type="project" value="UniProtKB-UniRule"/>
</dbReference>
<dbReference type="PANTHER" id="PTHR21071">
    <property type="entry name" value="UDP-N-ACETYLENOLPYRUVOYLGLUCOSAMINE REDUCTASE"/>
    <property type="match status" value="1"/>
</dbReference>
<dbReference type="InterPro" id="IPR016169">
    <property type="entry name" value="FAD-bd_PCMH_sub2"/>
</dbReference>
<dbReference type="NCBIfam" id="TIGR00179">
    <property type="entry name" value="murB"/>
    <property type="match status" value="1"/>
</dbReference>
<dbReference type="Pfam" id="PF02873">
    <property type="entry name" value="MurB_C"/>
    <property type="match status" value="1"/>
</dbReference>
<feature type="active site" evidence="16">
    <location>
        <position position="164"/>
    </location>
</feature>
<keyword evidence="7 16" id="KW-0285">Flavoprotein</keyword>
<feature type="active site" evidence="16">
    <location>
        <position position="330"/>
    </location>
</feature>
<proteinExistence type="inferred from homology"/>
<evidence type="ECO:0000256" key="3">
    <source>
        <dbReference type="ARBA" id="ARBA00004496"/>
    </source>
</evidence>
<evidence type="ECO:0000256" key="16">
    <source>
        <dbReference type="HAMAP-Rule" id="MF_00037"/>
    </source>
</evidence>
<gene>
    <name evidence="16" type="primary">murB</name>
    <name evidence="18" type="ORF">A3D62_00895</name>
</gene>
<keyword evidence="13 16" id="KW-0131">Cell cycle</keyword>
<dbReference type="InterPro" id="IPR036635">
    <property type="entry name" value="MurB_C_sf"/>
</dbReference>
<evidence type="ECO:0000313" key="18">
    <source>
        <dbReference type="EMBL" id="OGG55161.1"/>
    </source>
</evidence>
<evidence type="ECO:0000256" key="13">
    <source>
        <dbReference type="ARBA" id="ARBA00023306"/>
    </source>
</evidence>
<keyword evidence="5 16" id="KW-0963">Cytoplasm</keyword>
<evidence type="ECO:0000259" key="17">
    <source>
        <dbReference type="PROSITE" id="PS51387"/>
    </source>
</evidence>
<dbReference type="GO" id="GO:0008762">
    <property type="term" value="F:UDP-N-acetylmuramate dehydrogenase activity"/>
    <property type="evidence" value="ECO:0007669"/>
    <property type="project" value="UniProtKB-UniRule"/>
</dbReference>
<dbReference type="EMBL" id="MFLC01000013">
    <property type="protein sequence ID" value="OGG55161.1"/>
    <property type="molecule type" value="Genomic_DNA"/>
</dbReference>
<dbReference type="Gene3D" id="3.90.78.10">
    <property type="entry name" value="UDP-N-acetylenolpyruvoylglucosamine reductase, C-terminal domain"/>
    <property type="match status" value="1"/>
</dbReference>
<keyword evidence="12 16" id="KW-0560">Oxidoreductase</keyword>
<evidence type="ECO:0000256" key="9">
    <source>
        <dbReference type="ARBA" id="ARBA00022857"/>
    </source>
</evidence>
<evidence type="ECO:0000256" key="15">
    <source>
        <dbReference type="ARBA" id="ARBA00048914"/>
    </source>
</evidence>
<dbReference type="GO" id="GO:0008360">
    <property type="term" value="P:regulation of cell shape"/>
    <property type="evidence" value="ECO:0007669"/>
    <property type="project" value="UniProtKB-KW"/>
</dbReference>
<comment type="pathway">
    <text evidence="4 16">Cell wall biogenesis; peptidoglycan biosynthesis.</text>
</comment>
<dbReference type="Pfam" id="PF01565">
    <property type="entry name" value="FAD_binding_4"/>
    <property type="match status" value="1"/>
</dbReference>
<evidence type="ECO:0000256" key="2">
    <source>
        <dbReference type="ARBA" id="ARBA00003921"/>
    </source>
</evidence>
<evidence type="ECO:0000256" key="11">
    <source>
        <dbReference type="ARBA" id="ARBA00022984"/>
    </source>
</evidence>
<dbReference type="SUPFAM" id="SSF56176">
    <property type="entry name" value="FAD-binding/transporter-associated domain-like"/>
    <property type="match status" value="1"/>
</dbReference>
<keyword evidence="9 16" id="KW-0521">NADP</keyword>
<dbReference type="SUPFAM" id="SSF56194">
    <property type="entry name" value="Uridine diphospho-N-Acetylenolpyruvylglucosamine reductase, MurB, C-terminal domain"/>
    <property type="match status" value="1"/>
</dbReference>
<reference evidence="18 19" key="1">
    <citation type="journal article" date="2016" name="Nat. Commun.">
        <title>Thousands of microbial genomes shed light on interconnected biogeochemical processes in an aquifer system.</title>
        <authorList>
            <person name="Anantharaman K."/>
            <person name="Brown C.T."/>
            <person name="Hug L.A."/>
            <person name="Sharon I."/>
            <person name="Castelle C.J."/>
            <person name="Probst A.J."/>
            <person name="Thomas B.C."/>
            <person name="Singh A."/>
            <person name="Wilkins M.J."/>
            <person name="Karaoz U."/>
            <person name="Brodie E.L."/>
            <person name="Williams K.H."/>
            <person name="Hubbard S.S."/>
            <person name="Banfield J.F."/>
        </authorList>
    </citation>
    <scope>NUCLEOTIDE SEQUENCE [LARGE SCALE GENOMIC DNA]</scope>
</reference>
<sequence>MEVQKNVLLAPHTTFKIGGPAAFFVSVSNEADLLEALSYAHEHNRQIFLLGGGCNVLISDQGLDALVIKMETKGISFQHKGDCVEVTAAAGESWDALVAATVERGLWGIENLSAIPGTVGAAPVQNIGAYGVELSDTLCFVDVLDRETLKMKRLSAGACELKYRESVFQKKEGKRFIIVRIGIMLREKYSPRLEYRDLKDYYNSKNPSCAEVRQAIIEIRSRKFPNLADVGTAGCFFKNPIIERDTFLRLARQFPEMPHYPAGEKIKIPIAFLLERFGWRGVLRGAVGTHRDHALVVVNYGGATCALIESFVCDIVRDIEERTGIVLEREVLMIS</sequence>